<protein>
    <submittedName>
        <fullName evidence="3">Kelch-like protein 17</fullName>
    </submittedName>
</protein>
<dbReference type="InterPro" id="IPR011043">
    <property type="entry name" value="Gal_Oxase/kelch_b-propeller"/>
</dbReference>
<dbReference type="InterPro" id="IPR037293">
    <property type="entry name" value="Gal_Oxidase_central_sf"/>
</dbReference>
<dbReference type="OrthoDB" id="601499at2"/>
<sequence>MTALDSPPVQTAVWTYASDLPEPNRAFENDDALVSLDGGAALLVGGADATFAAVAATALFDPVTTSWSASTPMTLGRRLHSVTRLPDGTVLAAGGISGPYREPFNTLAAAERFDPKTKTWTPTRANMTVPRSMHSATLLSDGRVLVAGGAKPRVSTNDLGSANSAELYDPVADTWEPTGPMVDERTSHQAVLLADGRVLVVGGAAVVGHREAVPMAFCEIFDPKTGKWSATGSLAVPRLSHQAVLLPDGSVLVLGGAAHGWIPGPVYDTHSLNTAERWYPVTDRWAPAARMPFGRDRFHAITLKSGKVLVFGGGDEQYLFAKFLATSLYDPYADTWSAVGPMSYGRMDFAATLLTDGRVLAAGGSSGDDLAASTEIYTP</sequence>
<dbReference type="Gene3D" id="2.130.10.80">
    <property type="entry name" value="Galactose oxidase/kelch, beta-propeller"/>
    <property type="match status" value="3"/>
</dbReference>
<name>A0A5N0DN93_9NOCA</name>
<comment type="caution">
    <text evidence="3">The sequence shown here is derived from an EMBL/GenBank/DDBJ whole genome shotgun (WGS) entry which is preliminary data.</text>
</comment>
<evidence type="ECO:0000313" key="3">
    <source>
        <dbReference type="EMBL" id="KAA8877389.1"/>
    </source>
</evidence>
<evidence type="ECO:0000313" key="4">
    <source>
        <dbReference type="Proteomes" id="UP000323876"/>
    </source>
</evidence>
<dbReference type="AlphaFoldDB" id="A0A5N0DN93"/>
<keyword evidence="2" id="KW-0677">Repeat</keyword>
<dbReference type="EMBL" id="VXLC01000049">
    <property type="protein sequence ID" value="KAA8877389.1"/>
    <property type="molecule type" value="Genomic_DNA"/>
</dbReference>
<dbReference type="InterPro" id="IPR006652">
    <property type="entry name" value="Kelch_1"/>
</dbReference>
<accession>A0A5N0DN93</accession>
<dbReference type="SUPFAM" id="SSF50965">
    <property type="entry name" value="Galactose oxidase, central domain"/>
    <property type="match status" value="1"/>
</dbReference>
<evidence type="ECO:0000256" key="1">
    <source>
        <dbReference type="ARBA" id="ARBA00022441"/>
    </source>
</evidence>
<dbReference type="Gene3D" id="2.120.10.80">
    <property type="entry name" value="Kelch-type beta propeller"/>
    <property type="match status" value="1"/>
</dbReference>
<dbReference type="PANTHER" id="PTHR46344:SF27">
    <property type="entry name" value="KELCH REPEAT SUPERFAMILY PROTEIN"/>
    <property type="match status" value="1"/>
</dbReference>
<dbReference type="RefSeq" id="WP_150408268.1">
    <property type="nucleotide sequence ID" value="NZ_VXLC01000049.1"/>
</dbReference>
<gene>
    <name evidence="3" type="ORF">F3087_44590</name>
</gene>
<organism evidence="3 4">
    <name type="scientific">Nocardia colli</name>
    <dbReference type="NCBI Taxonomy" id="2545717"/>
    <lineage>
        <taxon>Bacteria</taxon>
        <taxon>Bacillati</taxon>
        <taxon>Actinomycetota</taxon>
        <taxon>Actinomycetes</taxon>
        <taxon>Mycobacteriales</taxon>
        <taxon>Nocardiaceae</taxon>
        <taxon>Nocardia</taxon>
    </lineage>
</organism>
<evidence type="ECO:0000256" key="2">
    <source>
        <dbReference type="ARBA" id="ARBA00022737"/>
    </source>
</evidence>
<keyword evidence="1" id="KW-0880">Kelch repeat</keyword>
<proteinExistence type="predicted"/>
<reference evidence="3 4" key="1">
    <citation type="submission" date="2019-09" db="EMBL/GenBank/DDBJ databases">
        <authorList>
            <person name="Wang X."/>
        </authorList>
    </citation>
    <scope>NUCLEOTIDE SEQUENCE [LARGE SCALE GENOMIC DNA]</scope>
    <source>
        <strain evidence="3 4">CICC 11023</strain>
    </source>
</reference>
<dbReference type="InterPro" id="IPR015915">
    <property type="entry name" value="Kelch-typ_b-propeller"/>
</dbReference>
<dbReference type="PANTHER" id="PTHR46344">
    <property type="entry name" value="OS02G0202900 PROTEIN"/>
    <property type="match status" value="1"/>
</dbReference>
<dbReference type="Pfam" id="PF24681">
    <property type="entry name" value="Kelch_KLHDC2_KLHL20_DRC7"/>
    <property type="match status" value="1"/>
</dbReference>
<dbReference type="Proteomes" id="UP000323876">
    <property type="component" value="Unassembled WGS sequence"/>
</dbReference>
<keyword evidence="4" id="KW-1185">Reference proteome</keyword>
<dbReference type="SMART" id="SM00612">
    <property type="entry name" value="Kelch"/>
    <property type="match status" value="6"/>
</dbReference>